<evidence type="ECO:0000256" key="1">
    <source>
        <dbReference type="SAM" id="MobiDB-lite"/>
    </source>
</evidence>
<feature type="compositionally biased region" description="Low complexity" evidence="1">
    <location>
        <begin position="1"/>
        <end position="12"/>
    </location>
</feature>
<feature type="compositionally biased region" description="Low complexity" evidence="1">
    <location>
        <begin position="72"/>
        <end position="82"/>
    </location>
</feature>
<gene>
    <name evidence="2" type="ORF">C7450_101887</name>
</gene>
<protein>
    <recommendedName>
        <fullName evidence="4">Integrase-like protein</fullName>
    </recommendedName>
</protein>
<dbReference type="AlphaFoldDB" id="A0A2V3ULC6"/>
<feature type="compositionally biased region" description="Low complexity" evidence="1">
    <location>
        <begin position="33"/>
        <end position="42"/>
    </location>
</feature>
<comment type="caution">
    <text evidence="2">The sequence shown here is derived from an EMBL/GenBank/DDBJ whole genome shotgun (WGS) entry which is preliminary data.</text>
</comment>
<dbReference type="EMBL" id="QJJK01000001">
    <property type="protein sequence ID" value="PXW65124.1"/>
    <property type="molecule type" value="Genomic_DNA"/>
</dbReference>
<feature type="region of interest" description="Disordered" evidence="1">
    <location>
        <begin position="1"/>
        <end position="42"/>
    </location>
</feature>
<organism evidence="2 3">
    <name type="scientific">Chelatococcus asaccharovorans</name>
    <dbReference type="NCBI Taxonomy" id="28210"/>
    <lineage>
        <taxon>Bacteria</taxon>
        <taxon>Pseudomonadati</taxon>
        <taxon>Pseudomonadota</taxon>
        <taxon>Alphaproteobacteria</taxon>
        <taxon>Hyphomicrobiales</taxon>
        <taxon>Chelatococcaceae</taxon>
        <taxon>Chelatococcus</taxon>
    </lineage>
</organism>
<dbReference type="Proteomes" id="UP000248021">
    <property type="component" value="Unassembled WGS sequence"/>
</dbReference>
<accession>A0A2V3ULC6</accession>
<evidence type="ECO:0000313" key="3">
    <source>
        <dbReference type="Proteomes" id="UP000248021"/>
    </source>
</evidence>
<evidence type="ECO:0000313" key="2">
    <source>
        <dbReference type="EMBL" id="PXW65124.1"/>
    </source>
</evidence>
<reference evidence="2 3" key="1">
    <citation type="submission" date="2018-05" db="EMBL/GenBank/DDBJ databases">
        <title>Genomic Encyclopedia of Type Strains, Phase IV (KMG-IV): sequencing the most valuable type-strain genomes for metagenomic binning, comparative biology and taxonomic classification.</title>
        <authorList>
            <person name="Goeker M."/>
        </authorList>
    </citation>
    <scope>NUCLEOTIDE SEQUENCE [LARGE SCALE GENOMIC DNA]</scope>
    <source>
        <strain evidence="2 3">DSM 6462</strain>
    </source>
</reference>
<evidence type="ECO:0008006" key="4">
    <source>
        <dbReference type="Google" id="ProtNLM"/>
    </source>
</evidence>
<name>A0A2V3ULC6_9HYPH</name>
<feature type="region of interest" description="Disordered" evidence="1">
    <location>
        <begin position="62"/>
        <end position="94"/>
    </location>
</feature>
<proteinExistence type="predicted"/>
<keyword evidence="3" id="KW-1185">Reference proteome</keyword>
<feature type="compositionally biased region" description="Basic residues" evidence="1">
    <location>
        <begin position="62"/>
        <end position="71"/>
    </location>
</feature>
<sequence length="247" mass="27054">MPAAARRALPQPARRPPRRHGSHIRADARRSRAAAPARYPAARSRLHRSCAARCGSRGIRGSRCRLPRRPHAPAYRARTGQHGQHGHHPPRRLEGCPAAEPETEGRRRALALYGSLDAPEVDRRLYYIWTADGWLCVSAVVDLLSRRVMGWSMKSLRGRRSAGRKRALTVGLRSHELAKNAASCGCLFDPDGRVVIEVAVEHEVVGVTLKRKTPQAAKKPTALAARLPRTCHVGKGVPLCLVGAPPP</sequence>